<name>A0A518H4Q5_9BACT</name>
<protein>
    <recommendedName>
        <fullName evidence="1">DUF2344 domain-containing protein</fullName>
    </recommendedName>
</protein>
<accession>A0A518H4Q5</accession>
<dbReference type="NCBIfam" id="TIGR03936">
    <property type="entry name" value="sam_1_link_chp"/>
    <property type="match status" value="1"/>
</dbReference>
<gene>
    <name evidence="2" type="ORF">ElP_37340</name>
</gene>
<dbReference type="EMBL" id="CP036426">
    <property type="protein sequence ID" value="QDV35826.1"/>
    <property type="molecule type" value="Genomic_DNA"/>
</dbReference>
<reference evidence="2 3" key="1">
    <citation type="submission" date="2019-02" db="EMBL/GenBank/DDBJ databases">
        <title>Deep-cultivation of Planctomycetes and their phenomic and genomic characterization uncovers novel biology.</title>
        <authorList>
            <person name="Wiegand S."/>
            <person name="Jogler M."/>
            <person name="Boedeker C."/>
            <person name="Pinto D."/>
            <person name="Vollmers J."/>
            <person name="Rivas-Marin E."/>
            <person name="Kohn T."/>
            <person name="Peeters S.H."/>
            <person name="Heuer A."/>
            <person name="Rast P."/>
            <person name="Oberbeckmann S."/>
            <person name="Bunk B."/>
            <person name="Jeske O."/>
            <person name="Meyerdierks A."/>
            <person name="Storesund J.E."/>
            <person name="Kallscheuer N."/>
            <person name="Luecker S."/>
            <person name="Lage O.M."/>
            <person name="Pohl T."/>
            <person name="Merkel B.J."/>
            <person name="Hornburger P."/>
            <person name="Mueller R.-W."/>
            <person name="Bruemmer F."/>
            <person name="Labrenz M."/>
            <person name="Spormann A.M."/>
            <person name="Op den Camp H."/>
            <person name="Overmann J."/>
            <person name="Amann R."/>
            <person name="Jetten M.S.M."/>
            <person name="Mascher T."/>
            <person name="Medema M.H."/>
            <person name="Devos D.P."/>
            <person name="Kaster A.-K."/>
            <person name="Ovreas L."/>
            <person name="Rohde M."/>
            <person name="Galperin M.Y."/>
            <person name="Jogler C."/>
        </authorList>
    </citation>
    <scope>NUCLEOTIDE SEQUENCE [LARGE SCALE GENOMIC DNA]</scope>
    <source>
        <strain evidence="2 3">ElP</strain>
    </source>
</reference>
<proteinExistence type="predicted"/>
<sequence length="214" mass="23152">MEDAASRLRIRFAKQGDLRLVSHHDLMRCLERVLRRAGLPMAHSQGFNPRPKYAFASALALGIEGRREVLELELAGPMAPAEVLRLLASVAPPGLEFLEAEPAPGRASRVEAVSYRVALPADRLASAGEAVADLLGREHCPYVRRKPDRDVPLDLRPFLLSAEVDPAEGALRLRLKVEPGGSARPEEVLDVLGLRDLVADGAVLVRTDVALAPG</sequence>
<keyword evidence="3" id="KW-1185">Reference proteome</keyword>
<organism evidence="2 3">
    <name type="scientific">Tautonia plasticadhaerens</name>
    <dbReference type="NCBI Taxonomy" id="2527974"/>
    <lineage>
        <taxon>Bacteria</taxon>
        <taxon>Pseudomonadati</taxon>
        <taxon>Planctomycetota</taxon>
        <taxon>Planctomycetia</taxon>
        <taxon>Isosphaerales</taxon>
        <taxon>Isosphaeraceae</taxon>
        <taxon>Tautonia</taxon>
    </lineage>
</organism>
<dbReference type="AlphaFoldDB" id="A0A518H4Q5"/>
<evidence type="ECO:0000313" key="2">
    <source>
        <dbReference type="EMBL" id="QDV35826.1"/>
    </source>
</evidence>
<dbReference type="InterPro" id="IPR018768">
    <property type="entry name" value="DUF2344"/>
</dbReference>
<dbReference type="KEGG" id="tpla:ElP_37340"/>
<feature type="domain" description="DUF2344" evidence="1">
    <location>
        <begin position="7"/>
        <end position="183"/>
    </location>
</feature>
<dbReference type="RefSeq" id="WP_145271675.1">
    <property type="nucleotide sequence ID" value="NZ_CP036426.1"/>
</dbReference>
<evidence type="ECO:0000259" key="1">
    <source>
        <dbReference type="Pfam" id="PF10105"/>
    </source>
</evidence>
<dbReference type="Proteomes" id="UP000317835">
    <property type="component" value="Chromosome"/>
</dbReference>
<evidence type="ECO:0000313" key="3">
    <source>
        <dbReference type="Proteomes" id="UP000317835"/>
    </source>
</evidence>
<dbReference type="OrthoDB" id="9780488at2"/>
<dbReference type="Pfam" id="PF10105">
    <property type="entry name" value="DUF2344"/>
    <property type="match status" value="1"/>
</dbReference>